<dbReference type="PANTHER" id="PTHR43739">
    <property type="entry name" value="XYLOGLUCANASE (EUROFUNG)"/>
    <property type="match status" value="1"/>
</dbReference>
<protein>
    <submittedName>
        <fullName evidence="8">Glycoside hydrolase family 74 protein</fullName>
    </submittedName>
</protein>
<sequence>MLQPSLAVSGLLLALLASEAIAQAYTWKNVHTGASGGWIGNVIFNTKQKGLAYLRTDIGGAYKLDSSTDTWTPLLDFADAARSNYWGCESIATDPVDPNNLYIAVGLYTNSMDGKTGSILVSRDQGASFTAVSLPFKVGGNMPGRGAGERLMIDPNNNKVLYFGARSGHGLWRSTDAGLTWGRVTSFPATGTYAQNPSDTSGYNSDPLGVGWIVFDTTSSVTTAGTSRIFVGVLSIGSPSIWMSNNAGVTWSAVAGQSTTYLPHHGVLSPAEKSLYISYVDASGPFDGGHGTLAKYNVATGVWTNITPAQAVADNRYGFGGLTIDPQRPGTVMAASLDQGYPDAQIWRSLDGGHSWTTIYSYSYPAPSYELLVARSYDWDLSTAPWIKSFTTSTRQVGWGIEGLQIDPFDSNHLLWGTGLTLYGTHNLLQWDADHSIKVSSLSVGVEETAVLGLVSPPVGPHLVSAVGDIGGWAHTHMDVAPSKLHLPLFGTVTDIDYAGSQPTHLVRIGNSAGQIAVSTDSAATWTLYAHAPSSLSGGCVAYSARGTSIVWTTRWGSYVAKDSGAFVGVNGLPAGAIVEADKSNDAYFYASLAGKVYSSWDGGASFSYVSSLGSSTRSNGIAVNNLGRAGELYISTNQGIWHSTNYGQSVVQLSGGLTQAWGIAVGAPRVSGGTPSVFAAGIVNGVTGLFRTSNNGASWTQINDAAHGFATVSAVVLAGDPRIYKRVYVGTNGRGIFYGS</sequence>
<dbReference type="GO" id="GO:0000272">
    <property type="term" value="P:polysaccharide catabolic process"/>
    <property type="evidence" value="ECO:0007669"/>
    <property type="project" value="UniProtKB-KW"/>
</dbReference>
<evidence type="ECO:0000313" key="8">
    <source>
        <dbReference type="EMBL" id="KAF9514311.1"/>
    </source>
</evidence>
<dbReference type="Proteomes" id="UP000886523">
    <property type="component" value="Unassembled WGS sequence"/>
</dbReference>
<keyword evidence="3" id="KW-0119">Carbohydrate metabolism</keyword>
<dbReference type="InterPro" id="IPR015943">
    <property type="entry name" value="WD40/YVTN_repeat-like_dom_sf"/>
</dbReference>
<evidence type="ECO:0000256" key="5">
    <source>
        <dbReference type="ARBA" id="ARBA00023326"/>
    </source>
</evidence>
<dbReference type="AlphaFoldDB" id="A0A9P6DTH9"/>
<accession>A0A9P6DTH9</accession>
<evidence type="ECO:0000256" key="2">
    <source>
        <dbReference type="ARBA" id="ARBA00022801"/>
    </source>
</evidence>
<evidence type="ECO:0000313" key="9">
    <source>
        <dbReference type="Proteomes" id="UP000886523"/>
    </source>
</evidence>
<dbReference type="GO" id="GO:0016798">
    <property type="term" value="F:hydrolase activity, acting on glycosyl bonds"/>
    <property type="evidence" value="ECO:0007669"/>
    <property type="project" value="UniProtKB-KW"/>
</dbReference>
<evidence type="ECO:0000256" key="4">
    <source>
        <dbReference type="ARBA" id="ARBA00023295"/>
    </source>
</evidence>
<keyword evidence="2 8" id="KW-0378">Hydrolase</keyword>
<keyword evidence="1 7" id="KW-0732">Signal</keyword>
<reference evidence="8" key="1">
    <citation type="journal article" date="2020" name="Nat. Commun.">
        <title>Large-scale genome sequencing of mycorrhizal fungi provides insights into the early evolution of symbiotic traits.</title>
        <authorList>
            <person name="Miyauchi S."/>
            <person name="Kiss E."/>
            <person name="Kuo A."/>
            <person name="Drula E."/>
            <person name="Kohler A."/>
            <person name="Sanchez-Garcia M."/>
            <person name="Morin E."/>
            <person name="Andreopoulos B."/>
            <person name="Barry K.W."/>
            <person name="Bonito G."/>
            <person name="Buee M."/>
            <person name="Carver A."/>
            <person name="Chen C."/>
            <person name="Cichocki N."/>
            <person name="Clum A."/>
            <person name="Culley D."/>
            <person name="Crous P.W."/>
            <person name="Fauchery L."/>
            <person name="Girlanda M."/>
            <person name="Hayes R.D."/>
            <person name="Keri Z."/>
            <person name="LaButti K."/>
            <person name="Lipzen A."/>
            <person name="Lombard V."/>
            <person name="Magnuson J."/>
            <person name="Maillard F."/>
            <person name="Murat C."/>
            <person name="Nolan M."/>
            <person name="Ohm R.A."/>
            <person name="Pangilinan J."/>
            <person name="Pereira M.F."/>
            <person name="Perotto S."/>
            <person name="Peter M."/>
            <person name="Pfister S."/>
            <person name="Riley R."/>
            <person name="Sitrit Y."/>
            <person name="Stielow J.B."/>
            <person name="Szollosi G."/>
            <person name="Zifcakova L."/>
            <person name="Stursova M."/>
            <person name="Spatafora J.W."/>
            <person name="Tedersoo L."/>
            <person name="Vaario L.M."/>
            <person name="Yamada A."/>
            <person name="Yan M."/>
            <person name="Wang P."/>
            <person name="Xu J."/>
            <person name="Bruns T."/>
            <person name="Baldrian P."/>
            <person name="Vilgalys R."/>
            <person name="Dunand C."/>
            <person name="Henrissat B."/>
            <person name="Grigoriev I.V."/>
            <person name="Hibbett D."/>
            <person name="Nagy L.G."/>
            <person name="Martin F.M."/>
        </authorList>
    </citation>
    <scope>NUCLEOTIDE SEQUENCE</scope>
    <source>
        <strain evidence="8">UP504</strain>
    </source>
</reference>
<proteinExistence type="inferred from homology"/>
<feature type="chain" id="PRO_5040208341" evidence="7">
    <location>
        <begin position="23"/>
        <end position="741"/>
    </location>
</feature>
<dbReference type="GO" id="GO:0010411">
    <property type="term" value="P:xyloglucan metabolic process"/>
    <property type="evidence" value="ECO:0007669"/>
    <property type="project" value="TreeGrafter"/>
</dbReference>
<gene>
    <name evidence="8" type="ORF">BS47DRAFT_1392582</name>
</gene>
<dbReference type="EMBL" id="MU128962">
    <property type="protein sequence ID" value="KAF9514311.1"/>
    <property type="molecule type" value="Genomic_DNA"/>
</dbReference>
<dbReference type="InterPro" id="IPR052025">
    <property type="entry name" value="Xyloglucanase_GH74"/>
</dbReference>
<comment type="caution">
    <text evidence="8">The sequence shown here is derived from an EMBL/GenBank/DDBJ whole genome shotgun (WGS) entry which is preliminary data.</text>
</comment>
<organism evidence="8 9">
    <name type="scientific">Hydnum rufescens UP504</name>
    <dbReference type="NCBI Taxonomy" id="1448309"/>
    <lineage>
        <taxon>Eukaryota</taxon>
        <taxon>Fungi</taxon>
        <taxon>Dikarya</taxon>
        <taxon>Basidiomycota</taxon>
        <taxon>Agaricomycotina</taxon>
        <taxon>Agaricomycetes</taxon>
        <taxon>Cantharellales</taxon>
        <taxon>Hydnaceae</taxon>
        <taxon>Hydnum</taxon>
    </lineage>
</organism>
<dbReference type="PANTHER" id="PTHR43739:SF2">
    <property type="entry name" value="OLIGOXYLOGLUCAN-REDUCING END-SPECIFIC XYLOGLUCANASE-RELATED"/>
    <property type="match status" value="1"/>
</dbReference>
<keyword evidence="5" id="KW-0624">Polysaccharide degradation</keyword>
<evidence type="ECO:0000256" key="3">
    <source>
        <dbReference type="ARBA" id="ARBA00023277"/>
    </source>
</evidence>
<comment type="similarity">
    <text evidence="6">Belongs to the glycosyl hydrolase 74 family.</text>
</comment>
<dbReference type="Gene3D" id="2.130.10.10">
    <property type="entry name" value="YVTN repeat-like/Quinoprotein amine dehydrogenase"/>
    <property type="match status" value="2"/>
</dbReference>
<dbReference type="CDD" id="cd15482">
    <property type="entry name" value="Sialidase_non-viral"/>
    <property type="match status" value="1"/>
</dbReference>
<dbReference type="SUPFAM" id="SSF110296">
    <property type="entry name" value="Oligoxyloglucan reducing end-specific cellobiohydrolase"/>
    <property type="match status" value="2"/>
</dbReference>
<name>A0A9P6DTH9_9AGAM</name>
<evidence type="ECO:0000256" key="1">
    <source>
        <dbReference type="ARBA" id="ARBA00022729"/>
    </source>
</evidence>
<keyword evidence="9" id="KW-1185">Reference proteome</keyword>
<dbReference type="OrthoDB" id="2151161at2759"/>
<evidence type="ECO:0000256" key="6">
    <source>
        <dbReference type="ARBA" id="ARBA00037986"/>
    </source>
</evidence>
<evidence type="ECO:0000256" key="7">
    <source>
        <dbReference type="SAM" id="SignalP"/>
    </source>
</evidence>
<keyword evidence="4" id="KW-0326">Glycosidase</keyword>
<feature type="signal peptide" evidence="7">
    <location>
        <begin position="1"/>
        <end position="22"/>
    </location>
</feature>